<proteinExistence type="predicted"/>
<dbReference type="InterPro" id="IPR003675">
    <property type="entry name" value="Rce1/LyrA-like_dom"/>
</dbReference>
<keyword evidence="1" id="KW-0812">Transmembrane</keyword>
<dbReference type="InterPro" id="IPR042150">
    <property type="entry name" value="MmRce1-like"/>
</dbReference>
<keyword evidence="1" id="KW-0472">Membrane</keyword>
<dbReference type="Proteomes" id="UP000283805">
    <property type="component" value="Unassembled WGS sequence"/>
</dbReference>
<feature type="transmembrane region" description="Helical" evidence="1">
    <location>
        <begin position="15"/>
        <end position="35"/>
    </location>
</feature>
<keyword evidence="4" id="KW-1185">Reference proteome</keyword>
<feature type="domain" description="CAAX prenyl protease 2/Lysostaphin resistance protein A-like" evidence="2">
    <location>
        <begin position="122"/>
        <end position="230"/>
    </location>
</feature>
<evidence type="ECO:0000313" key="3">
    <source>
        <dbReference type="EMBL" id="RKD88999.1"/>
    </source>
</evidence>
<evidence type="ECO:0000256" key="1">
    <source>
        <dbReference type="SAM" id="Phobius"/>
    </source>
</evidence>
<keyword evidence="3" id="KW-0378">Hydrolase</keyword>
<dbReference type="EMBL" id="RAPO01000004">
    <property type="protein sequence ID" value="RKD88999.1"/>
    <property type="molecule type" value="Genomic_DNA"/>
</dbReference>
<feature type="transmembrane region" description="Helical" evidence="1">
    <location>
        <begin position="84"/>
        <end position="107"/>
    </location>
</feature>
<feature type="transmembrane region" description="Helical" evidence="1">
    <location>
        <begin position="41"/>
        <end position="63"/>
    </location>
</feature>
<keyword evidence="3" id="KW-0645">Protease</keyword>
<protein>
    <submittedName>
        <fullName evidence="3">Membrane protease YdiL (CAAX protease family)</fullName>
    </submittedName>
</protein>
<dbReference type="GO" id="GO:0006508">
    <property type="term" value="P:proteolysis"/>
    <property type="evidence" value="ECO:0007669"/>
    <property type="project" value="UniProtKB-KW"/>
</dbReference>
<feature type="transmembrane region" description="Helical" evidence="1">
    <location>
        <begin position="119"/>
        <end position="136"/>
    </location>
</feature>
<dbReference type="PANTHER" id="PTHR35797">
    <property type="entry name" value="PROTEASE-RELATED"/>
    <property type="match status" value="1"/>
</dbReference>
<organism evidence="3 4">
    <name type="scientific">Halopiger aswanensis</name>
    <dbReference type="NCBI Taxonomy" id="148449"/>
    <lineage>
        <taxon>Archaea</taxon>
        <taxon>Methanobacteriati</taxon>
        <taxon>Methanobacteriota</taxon>
        <taxon>Stenosarchaea group</taxon>
        <taxon>Halobacteria</taxon>
        <taxon>Halobacteriales</taxon>
        <taxon>Natrialbaceae</taxon>
        <taxon>Halopiger</taxon>
    </lineage>
</organism>
<dbReference type="GO" id="GO:0004175">
    <property type="term" value="F:endopeptidase activity"/>
    <property type="evidence" value="ECO:0007669"/>
    <property type="project" value="UniProtKB-ARBA"/>
</dbReference>
<sequence>MSRVFVRERVARRPVVAFFVLAYAISWLGFLPTILGRGGAFGGLNLLLAQFGPAIAGGLVLWYTGGSIREWVGRVGRWRVPLRWWAATIAIPIVVFGAAGVGFALLGYEPQLSRVPDPLRTYLPTLVGLTLLAGLGEEPGWRGFALSRLQERYSPLGATLLLGTVWACWHLPVFFVDPRSSHGITDPLVLVGMVLLTAVGIVLYSFFYTWIYNHTRSVLLMMFLHGGFNTGTVHLVPFADELVFGPTYTTLLTVQIGVLLVAVLALVVLTHGRLGYDVEGDRERRGETAPPVA</sequence>
<feature type="transmembrane region" description="Helical" evidence="1">
    <location>
        <begin position="218"/>
        <end position="236"/>
    </location>
</feature>
<feature type="transmembrane region" description="Helical" evidence="1">
    <location>
        <begin position="156"/>
        <end position="176"/>
    </location>
</feature>
<evidence type="ECO:0000259" key="2">
    <source>
        <dbReference type="Pfam" id="PF02517"/>
    </source>
</evidence>
<evidence type="ECO:0000313" key="4">
    <source>
        <dbReference type="Proteomes" id="UP000283805"/>
    </source>
</evidence>
<reference evidence="3 4" key="1">
    <citation type="submission" date="2018-09" db="EMBL/GenBank/DDBJ databases">
        <title>Genomic Encyclopedia of Archaeal and Bacterial Type Strains, Phase II (KMG-II): from individual species to whole genera.</title>
        <authorList>
            <person name="Goeker M."/>
        </authorList>
    </citation>
    <scope>NUCLEOTIDE SEQUENCE [LARGE SCALE GENOMIC DNA]</scope>
    <source>
        <strain evidence="3 4">DSM 13151</strain>
    </source>
</reference>
<name>A0A3R7KIX7_9EURY</name>
<dbReference type="AlphaFoldDB" id="A0A3R7KIX7"/>
<dbReference type="OrthoDB" id="28575at2157"/>
<feature type="transmembrane region" description="Helical" evidence="1">
    <location>
        <begin position="248"/>
        <end position="269"/>
    </location>
</feature>
<comment type="caution">
    <text evidence="3">The sequence shown here is derived from an EMBL/GenBank/DDBJ whole genome shotgun (WGS) entry which is preliminary data.</text>
</comment>
<keyword evidence="1" id="KW-1133">Transmembrane helix</keyword>
<dbReference type="PANTHER" id="PTHR35797:SF1">
    <property type="entry name" value="PROTEASE"/>
    <property type="match status" value="1"/>
</dbReference>
<dbReference type="RefSeq" id="WP_120246163.1">
    <property type="nucleotide sequence ID" value="NZ_RAPO01000004.1"/>
</dbReference>
<accession>A0A3R7KIX7</accession>
<feature type="transmembrane region" description="Helical" evidence="1">
    <location>
        <begin position="188"/>
        <end position="211"/>
    </location>
</feature>
<dbReference type="Pfam" id="PF02517">
    <property type="entry name" value="Rce1-like"/>
    <property type="match status" value="1"/>
</dbReference>
<gene>
    <name evidence="3" type="ORF">ATJ93_3820</name>
</gene>
<dbReference type="GO" id="GO:0080120">
    <property type="term" value="P:CAAX-box protein maturation"/>
    <property type="evidence" value="ECO:0007669"/>
    <property type="project" value="UniProtKB-ARBA"/>
</dbReference>